<sequence>MEKEETESKIELEGLNEASSDVDPPMSKNQLKKLKKREKWLSIKQEKRRNAKLKRKHRLAEMRENGEDIGPTRKSLKLKTMKNSACKIRVVVDLSLDEYMGEKDVNSLTCQLQHSYAANRRAENPMQLYFCGMGGKTKERLDRIGDYKGWDIYTENEPFEKIFPTESLVYLSSESSNVLTNLSEDKVYVIGGLVDHNNHKGLCHRLAEEKGIAHAQLPISDYLDMKTRKVLTVNQVFSILLRYTETKDWKTSFLAEVPQRKNVNLKKVSSPQNTTSTSADKPDSSGDQVFESIDNNEPSASLDASDGCDEIKSGSTVEADTGNLEKGDNVNTDEANEKESADIGVKGSESLNEKAVSAPEDECR</sequence>
<reference evidence="8 9" key="1">
    <citation type="submission" date="2019-01" db="EMBL/GenBank/DDBJ databases">
        <title>A draft genome assembly of the solar-powered sea slug Elysia chlorotica.</title>
        <authorList>
            <person name="Cai H."/>
            <person name="Li Q."/>
            <person name="Fang X."/>
            <person name="Li J."/>
            <person name="Curtis N.E."/>
            <person name="Altenburger A."/>
            <person name="Shibata T."/>
            <person name="Feng M."/>
            <person name="Maeda T."/>
            <person name="Schwartz J.A."/>
            <person name="Shigenobu S."/>
            <person name="Lundholm N."/>
            <person name="Nishiyama T."/>
            <person name="Yang H."/>
            <person name="Hasebe M."/>
            <person name="Li S."/>
            <person name="Pierce S.K."/>
            <person name="Wang J."/>
        </authorList>
    </citation>
    <scope>NUCLEOTIDE SEQUENCE [LARGE SCALE GENOMIC DNA]</scope>
    <source>
        <strain evidence="8">EC2010</strain>
        <tissue evidence="8">Whole organism of an adult</tissue>
    </source>
</reference>
<evidence type="ECO:0000256" key="2">
    <source>
        <dbReference type="ARBA" id="ARBA00022603"/>
    </source>
</evidence>
<feature type="domain" description="SAM-dependent MTase TRM10-type" evidence="7">
    <location>
        <begin position="72"/>
        <end position="264"/>
    </location>
</feature>
<dbReference type="OrthoDB" id="278300at2759"/>
<feature type="compositionally biased region" description="Polar residues" evidence="6">
    <location>
        <begin position="267"/>
        <end position="279"/>
    </location>
</feature>
<dbReference type="PROSITE" id="PS51675">
    <property type="entry name" value="SAM_MT_TRM10"/>
    <property type="match status" value="1"/>
</dbReference>
<dbReference type="GO" id="GO:0000049">
    <property type="term" value="F:tRNA binding"/>
    <property type="evidence" value="ECO:0007669"/>
    <property type="project" value="TreeGrafter"/>
</dbReference>
<dbReference type="EMBL" id="RQTK01000165">
    <property type="protein sequence ID" value="RUS85572.1"/>
    <property type="molecule type" value="Genomic_DNA"/>
</dbReference>
<proteinExistence type="predicted"/>
<keyword evidence="4" id="KW-0949">S-adenosyl-L-methionine</keyword>
<keyword evidence="3" id="KW-0808">Transferase</keyword>
<evidence type="ECO:0000256" key="6">
    <source>
        <dbReference type="SAM" id="MobiDB-lite"/>
    </source>
</evidence>
<dbReference type="FunFam" id="3.40.1280.30:FF:000001">
    <property type="entry name" value="tRNA methyltransferase 10 homolog A"/>
    <property type="match status" value="1"/>
</dbReference>
<protein>
    <recommendedName>
        <fullName evidence="1">tRNA (guanine(9)-N(1))-methyltransferase</fullName>
        <ecNumber evidence="1">2.1.1.221</ecNumber>
    </recommendedName>
</protein>
<evidence type="ECO:0000256" key="5">
    <source>
        <dbReference type="ARBA" id="ARBA00048434"/>
    </source>
</evidence>
<dbReference type="PANTHER" id="PTHR13563:SF13">
    <property type="entry name" value="TRNA METHYLTRANSFERASE 10 HOMOLOG A"/>
    <property type="match status" value="1"/>
</dbReference>
<evidence type="ECO:0000259" key="7">
    <source>
        <dbReference type="PROSITE" id="PS51675"/>
    </source>
</evidence>
<gene>
    <name evidence="8" type="ORF">EGW08_006655</name>
</gene>
<dbReference type="Gene3D" id="3.40.1280.30">
    <property type="match status" value="1"/>
</dbReference>
<dbReference type="InterPro" id="IPR038459">
    <property type="entry name" value="MT_TRM10-typ_sf"/>
</dbReference>
<dbReference type="GO" id="GO:0052905">
    <property type="term" value="F:tRNA (guanosine(9)-N1)-methyltransferase activity"/>
    <property type="evidence" value="ECO:0007669"/>
    <property type="project" value="UniProtKB-EC"/>
</dbReference>
<dbReference type="AlphaFoldDB" id="A0A433TVL0"/>
<comment type="catalytic activity">
    <reaction evidence="5">
        <text>guanosine(9) in tRNA + S-adenosyl-L-methionine = N(1)-methylguanosine(9) in tRNA + S-adenosyl-L-homocysteine + H(+)</text>
        <dbReference type="Rhea" id="RHEA:43156"/>
        <dbReference type="Rhea" id="RHEA-COMP:10367"/>
        <dbReference type="Rhea" id="RHEA-COMP:10368"/>
        <dbReference type="ChEBI" id="CHEBI:15378"/>
        <dbReference type="ChEBI" id="CHEBI:57856"/>
        <dbReference type="ChEBI" id="CHEBI:59789"/>
        <dbReference type="ChEBI" id="CHEBI:73542"/>
        <dbReference type="ChEBI" id="CHEBI:74269"/>
        <dbReference type="EC" id="2.1.1.221"/>
    </reaction>
</comment>
<evidence type="ECO:0000313" key="9">
    <source>
        <dbReference type="Proteomes" id="UP000271974"/>
    </source>
</evidence>
<accession>A0A433TVL0</accession>
<dbReference type="GO" id="GO:0005654">
    <property type="term" value="C:nucleoplasm"/>
    <property type="evidence" value="ECO:0007669"/>
    <property type="project" value="TreeGrafter"/>
</dbReference>
<dbReference type="InterPro" id="IPR028564">
    <property type="entry name" value="MT_TRM10-typ"/>
</dbReference>
<evidence type="ECO:0000313" key="8">
    <source>
        <dbReference type="EMBL" id="RUS85572.1"/>
    </source>
</evidence>
<dbReference type="EC" id="2.1.1.221" evidence="1"/>
<comment type="caution">
    <text evidence="8">The sequence shown here is derived from an EMBL/GenBank/DDBJ whole genome shotgun (WGS) entry which is preliminary data.</text>
</comment>
<name>A0A433TVL0_ELYCH</name>
<dbReference type="Proteomes" id="UP000271974">
    <property type="component" value="Unassembled WGS sequence"/>
</dbReference>
<dbReference type="STRING" id="188477.A0A433TVL0"/>
<dbReference type="GO" id="GO:0002939">
    <property type="term" value="P:tRNA N1-guanine methylation"/>
    <property type="evidence" value="ECO:0007669"/>
    <property type="project" value="TreeGrafter"/>
</dbReference>
<feature type="region of interest" description="Disordered" evidence="6">
    <location>
        <begin position="1"/>
        <end position="39"/>
    </location>
</feature>
<keyword evidence="2" id="KW-0489">Methyltransferase</keyword>
<keyword evidence="9" id="KW-1185">Reference proteome</keyword>
<dbReference type="InterPro" id="IPR007356">
    <property type="entry name" value="tRNA_m1G_MeTrfase_euk"/>
</dbReference>
<feature type="compositionally biased region" description="Basic and acidic residues" evidence="6">
    <location>
        <begin position="1"/>
        <end position="12"/>
    </location>
</feature>
<evidence type="ECO:0000256" key="3">
    <source>
        <dbReference type="ARBA" id="ARBA00022679"/>
    </source>
</evidence>
<organism evidence="8 9">
    <name type="scientific">Elysia chlorotica</name>
    <name type="common">Eastern emerald elysia</name>
    <name type="synonym">Sea slug</name>
    <dbReference type="NCBI Taxonomy" id="188477"/>
    <lineage>
        <taxon>Eukaryota</taxon>
        <taxon>Metazoa</taxon>
        <taxon>Spiralia</taxon>
        <taxon>Lophotrochozoa</taxon>
        <taxon>Mollusca</taxon>
        <taxon>Gastropoda</taxon>
        <taxon>Heterobranchia</taxon>
        <taxon>Euthyneura</taxon>
        <taxon>Panpulmonata</taxon>
        <taxon>Sacoglossa</taxon>
        <taxon>Placobranchoidea</taxon>
        <taxon>Plakobranchidae</taxon>
        <taxon>Elysia</taxon>
    </lineage>
</organism>
<evidence type="ECO:0000256" key="4">
    <source>
        <dbReference type="ARBA" id="ARBA00022691"/>
    </source>
</evidence>
<feature type="region of interest" description="Disordered" evidence="6">
    <location>
        <begin position="264"/>
        <end position="364"/>
    </location>
</feature>
<dbReference type="PANTHER" id="PTHR13563">
    <property type="entry name" value="TRNA (GUANINE-9-) METHYLTRANSFERASE"/>
    <property type="match status" value="1"/>
</dbReference>
<dbReference type="CDD" id="cd18101">
    <property type="entry name" value="Trm10euk_A"/>
    <property type="match status" value="1"/>
</dbReference>
<evidence type="ECO:0000256" key="1">
    <source>
        <dbReference type="ARBA" id="ARBA00012797"/>
    </source>
</evidence>